<dbReference type="OMA" id="QEIACAS"/>
<sequence>MERERELGNATDSVRYTGTTTTLAGSTAEGERHSAPTISCTSVLCTSAGDVNEGNFVEDTVEVDDVAGSSVASAMAYLAPTSELENYENSTSEEPEKVYERAFFIRRSRTPPLKALLGFSGTPQVGLQGQNMHRDRYGSLHFITFSSAASDKTMIDHGAPLDPVTVRTSDAISGTRKGVLQAYLTQCVKGRHARASWSDPRVGKLSFTSRHGRHASYNVYNCVVGDALRISVGGTRSTSCPVRLSRAETSGTPSLRLEGSTCQAPSENRTPSLPSTCCSTSILRHQPSDDSLQYRLAVQHAKKRRYGLSLREVLANPDNVDDEEEEHEEDSIAICE</sequence>
<gene>
    <name evidence="2" type="ORF">TraAM80_06175</name>
</gene>
<accession>A0A422NB64</accession>
<name>A0A422NB64_TRYRA</name>
<dbReference type="EMBL" id="MKGL01000221">
    <property type="protein sequence ID" value="RNF02724.1"/>
    <property type="molecule type" value="Genomic_DNA"/>
</dbReference>
<evidence type="ECO:0000256" key="1">
    <source>
        <dbReference type="SAM" id="MobiDB-lite"/>
    </source>
</evidence>
<dbReference type="Proteomes" id="UP000283634">
    <property type="component" value="Unassembled WGS sequence"/>
</dbReference>
<organism evidence="2 3">
    <name type="scientific">Trypanosoma rangeli</name>
    <dbReference type="NCBI Taxonomy" id="5698"/>
    <lineage>
        <taxon>Eukaryota</taxon>
        <taxon>Discoba</taxon>
        <taxon>Euglenozoa</taxon>
        <taxon>Kinetoplastea</taxon>
        <taxon>Metakinetoplastina</taxon>
        <taxon>Trypanosomatida</taxon>
        <taxon>Trypanosomatidae</taxon>
        <taxon>Trypanosoma</taxon>
        <taxon>Herpetosoma</taxon>
    </lineage>
</organism>
<dbReference type="AlphaFoldDB" id="A0A422NB64"/>
<evidence type="ECO:0000313" key="2">
    <source>
        <dbReference type="EMBL" id="RNF02724.1"/>
    </source>
</evidence>
<dbReference type="RefSeq" id="XP_029237089.1">
    <property type="nucleotide sequence ID" value="XM_029383029.1"/>
</dbReference>
<comment type="caution">
    <text evidence="2">The sequence shown here is derived from an EMBL/GenBank/DDBJ whole genome shotgun (WGS) entry which is preliminary data.</text>
</comment>
<keyword evidence="3" id="KW-1185">Reference proteome</keyword>
<proteinExistence type="predicted"/>
<dbReference type="OrthoDB" id="243063at2759"/>
<reference evidence="2 3" key="1">
    <citation type="journal article" date="2018" name="BMC Genomics">
        <title>Genomic comparison of Trypanosoma conorhini and Trypanosoma rangeli to Trypanosoma cruzi strains of high and low virulence.</title>
        <authorList>
            <person name="Bradwell K.R."/>
            <person name="Koparde V.N."/>
            <person name="Matveyev A.V."/>
            <person name="Serrano M.G."/>
            <person name="Alves J.M."/>
            <person name="Parikh H."/>
            <person name="Huang B."/>
            <person name="Lee V."/>
            <person name="Espinosa-Alvarez O."/>
            <person name="Ortiz P.A."/>
            <person name="Costa-Martins A.G."/>
            <person name="Teixeira M.M."/>
            <person name="Buck G.A."/>
        </authorList>
    </citation>
    <scope>NUCLEOTIDE SEQUENCE [LARGE SCALE GENOMIC DNA]</scope>
    <source>
        <strain evidence="2 3">AM80</strain>
    </source>
</reference>
<dbReference type="GeneID" id="40330108"/>
<feature type="region of interest" description="Disordered" evidence="1">
    <location>
        <begin position="317"/>
        <end position="336"/>
    </location>
</feature>
<feature type="compositionally biased region" description="Acidic residues" evidence="1">
    <location>
        <begin position="319"/>
        <end position="336"/>
    </location>
</feature>
<dbReference type="VEuPathDB" id="TriTrypDB:TRSC58_04222"/>
<evidence type="ECO:0000313" key="3">
    <source>
        <dbReference type="Proteomes" id="UP000283634"/>
    </source>
</evidence>
<protein>
    <submittedName>
        <fullName evidence="2">Uncharacterized protein</fullName>
    </submittedName>
</protein>